<organism evidence="2 3">
    <name type="scientific">Hemibagrus guttatus</name>
    <dbReference type="NCBI Taxonomy" id="175788"/>
    <lineage>
        <taxon>Eukaryota</taxon>
        <taxon>Metazoa</taxon>
        <taxon>Chordata</taxon>
        <taxon>Craniata</taxon>
        <taxon>Vertebrata</taxon>
        <taxon>Euteleostomi</taxon>
        <taxon>Actinopterygii</taxon>
        <taxon>Neopterygii</taxon>
        <taxon>Teleostei</taxon>
        <taxon>Ostariophysi</taxon>
        <taxon>Siluriformes</taxon>
        <taxon>Bagridae</taxon>
        <taxon>Hemibagrus</taxon>
    </lineage>
</organism>
<evidence type="ECO:0000313" key="2">
    <source>
        <dbReference type="EMBL" id="KAK3514241.1"/>
    </source>
</evidence>
<accession>A0AAE0Q5S8</accession>
<dbReference type="AlphaFoldDB" id="A0AAE0Q5S8"/>
<evidence type="ECO:0000313" key="3">
    <source>
        <dbReference type="Proteomes" id="UP001274896"/>
    </source>
</evidence>
<feature type="region of interest" description="Disordered" evidence="1">
    <location>
        <begin position="38"/>
        <end position="77"/>
    </location>
</feature>
<reference evidence="2" key="1">
    <citation type="submission" date="2023-06" db="EMBL/GenBank/DDBJ databases">
        <title>Male Hemibagrus guttatus genome.</title>
        <authorList>
            <person name="Bian C."/>
        </authorList>
    </citation>
    <scope>NUCLEOTIDE SEQUENCE</scope>
    <source>
        <strain evidence="2">Male_cb2023</strain>
        <tissue evidence="2">Muscle</tissue>
    </source>
</reference>
<keyword evidence="3" id="KW-1185">Reference proteome</keyword>
<proteinExistence type="predicted"/>
<name>A0AAE0Q5S8_9TELE</name>
<comment type="caution">
    <text evidence="2">The sequence shown here is derived from an EMBL/GenBank/DDBJ whole genome shotgun (WGS) entry which is preliminary data.</text>
</comment>
<gene>
    <name evidence="2" type="ORF">QTP70_010910</name>
</gene>
<protein>
    <submittedName>
        <fullName evidence="2">Uncharacterized protein</fullName>
    </submittedName>
</protein>
<dbReference type="Proteomes" id="UP001274896">
    <property type="component" value="Unassembled WGS sequence"/>
</dbReference>
<feature type="compositionally biased region" description="Acidic residues" evidence="1">
    <location>
        <begin position="39"/>
        <end position="77"/>
    </location>
</feature>
<evidence type="ECO:0000256" key="1">
    <source>
        <dbReference type="SAM" id="MobiDB-lite"/>
    </source>
</evidence>
<sequence length="77" mass="8189">MGGLQKKKYESGSATNYISRNKARKKLSLSLADFREIIGGDDEDGDEDDAGGDEDNDDDVGVEDDGDLGGEDGDVMT</sequence>
<dbReference type="EMBL" id="JAUCMX010000021">
    <property type="protein sequence ID" value="KAK3514241.1"/>
    <property type="molecule type" value="Genomic_DNA"/>
</dbReference>